<proteinExistence type="predicted"/>
<dbReference type="KEGG" id="sfz:SFLOR_v1c07210"/>
<sequence length="242" mass="29521">MRNEDIIDFEQDDLENFEIYSKVTSKELYYSIAYYIKQNYKSSLFYANEKVKYKIVNDFVRLDKSIKNITYKFLSTYEEWIKTIILDKYNIVVDEQEKEYILKIEERKSLELNLETMKVLNNWAKYFKKSKGYYTDGYSHNILSFIGIKENNFNLKDFTDYDVNYFSTDLKEIVELRNKVMHHGILLETDWDKLKILYLNLPENWDDEFQKQIFASVRKRKNIPIEAIKKMEKNIDQWEKHK</sequence>
<reference evidence="1 2" key="1">
    <citation type="submission" date="2017-12" db="EMBL/GenBank/DDBJ databases">
        <title>Complete genome sequence of Spiroplasma floricola 23-6 (ATCC 29989).</title>
        <authorList>
            <person name="Tsai Y.-M."/>
            <person name="Wu P.-S."/>
            <person name="Lo W.-S."/>
            <person name="Kuo C.-H."/>
        </authorList>
    </citation>
    <scope>NUCLEOTIDE SEQUENCE [LARGE SCALE GENOMIC DNA]</scope>
    <source>
        <strain evidence="1 2">23-6</strain>
    </source>
</reference>
<name>A0A2K8SE96_9MOLU</name>
<dbReference type="RefSeq" id="WP_100916738.1">
    <property type="nucleotide sequence ID" value="NZ_CP025057.1"/>
</dbReference>
<accession>A0A2K8SE96</accession>
<gene>
    <name evidence="1" type="ORF">SFLOR_v1c07210</name>
</gene>
<evidence type="ECO:0000313" key="2">
    <source>
        <dbReference type="Proteomes" id="UP000231823"/>
    </source>
</evidence>
<organism evidence="1 2">
    <name type="scientific">Spiroplasma floricola 23-6</name>
    <dbReference type="NCBI Taxonomy" id="1336749"/>
    <lineage>
        <taxon>Bacteria</taxon>
        <taxon>Bacillati</taxon>
        <taxon>Mycoplasmatota</taxon>
        <taxon>Mollicutes</taxon>
        <taxon>Entomoplasmatales</taxon>
        <taxon>Spiroplasmataceae</taxon>
        <taxon>Spiroplasma</taxon>
    </lineage>
</organism>
<dbReference type="Proteomes" id="UP000231823">
    <property type="component" value="Chromosome"/>
</dbReference>
<dbReference type="EMBL" id="CP025057">
    <property type="protein sequence ID" value="AUB31769.1"/>
    <property type="molecule type" value="Genomic_DNA"/>
</dbReference>
<evidence type="ECO:0000313" key="1">
    <source>
        <dbReference type="EMBL" id="AUB31769.1"/>
    </source>
</evidence>
<protein>
    <submittedName>
        <fullName evidence="1">Uncharacterized protein</fullName>
    </submittedName>
</protein>
<dbReference type="AlphaFoldDB" id="A0A2K8SE96"/>
<keyword evidence="2" id="KW-1185">Reference proteome</keyword>